<dbReference type="AlphaFoldDB" id="A0A1A9WXM0"/>
<organism evidence="3 4">
    <name type="scientific">Glossina brevipalpis</name>
    <dbReference type="NCBI Taxonomy" id="37001"/>
    <lineage>
        <taxon>Eukaryota</taxon>
        <taxon>Metazoa</taxon>
        <taxon>Ecdysozoa</taxon>
        <taxon>Arthropoda</taxon>
        <taxon>Hexapoda</taxon>
        <taxon>Insecta</taxon>
        <taxon>Pterygota</taxon>
        <taxon>Neoptera</taxon>
        <taxon>Endopterygota</taxon>
        <taxon>Diptera</taxon>
        <taxon>Brachycera</taxon>
        <taxon>Muscomorpha</taxon>
        <taxon>Hippoboscoidea</taxon>
        <taxon>Glossinidae</taxon>
        <taxon>Glossina</taxon>
    </lineage>
</organism>
<proteinExistence type="predicted"/>
<dbReference type="CDD" id="cd23992">
    <property type="entry name" value="PBP_GOBP"/>
    <property type="match status" value="3"/>
</dbReference>
<evidence type="ECO:0000256" key="1">
    <source>
        <dbReference type="ARBA" id="ARBA00022729"/>
    </source>
</evidence>
<evidence type="ECO:0000256" key="2">
    <source>
        <dbReference type="SAM" id="SignalP"/>
    </source>
</evidence>
<dbReference type="InterPro" id="IPR036728">
    <property type="entry name" value="PBP_GOBP_sf"/>
</dbReference>
<dbReference type="Proteomes" id="UP000091820">
    <property type="component" value="Unassembled WGS sequence"/>
</dbReference>
<dbReference type="VEuPathDB" id="VectorBase:GBRI036198"/>
<accession>A0A1A9WXM0</accession>
<feature type="chain" id="PRO_5008400761" evidence="2">
    <location>
        <begin position="23"/>
        <end position="374"/>
    </location>
</feature>
<dbReference type="GO" id="GO:0005549">
    <property type="term" value="F:odorant binding"/>
    <property type="evidence" value="ECO:0007669"/>
    <property type="project" value="InterPro"/>
</dbReference>
<reference evidence="3" key="2">
    <citation type="submission" date="2020-05" db="UniProtKB">
        <authorList>
            <consortium name="EnsemblMetazoa"/>
        </authorList>
    </citation>
    <scope>IDENTIFICATION</scope>
    <source>
        <strain evidence="3">IAEA</strain>
    </source>
</reference>
<dbReference type="GO" id="GO:0005615">
    <property type="term" value="C:extracellular space"/>
    <property type="evidence" value="ECO:0007669"/>
    <property type="project" value="TreeGrafter"/>
</dbReference>
<sequence length="374" mass="43150">MISWILIVATFGEIAVIDVTAGTEVDSVLNHKRECLTEEGLNADLTSGDDLLDTIIVMFQFKPELVPYEAKCFLRCVLKKTSILKDDFAINKNVNIKGWKPDIYCEREAKALSNGDECQFAFAFAKCSPELMEVEILQTPKIDTLLHHKQECLVQEGLYADICPDNDLFGTFFKLFKIELDQVPYENKCFLRCLLKKTHILKDNFIINKALNLLHQWEPAYYCEREAEVLSNGDECDFAFVFARCSPDVINLEIKQIPSQKTDRWLNTLSGLRTICLDEEGLSSYMFPHNKMREIYAAMIKLKSEQVPYDAKCFLRCWLRKMKILHDNFVIVDEGDHNWDDENIKYCEREAKVLCNGDECEFAFAFLKCVTSPS</sequence>
<name>A0A1A9WXM0_9MUSC</name>
<protein>
    <submittedName>
        <fullName evidence="3">Uncharacterized protein</fullName>
    </submittedName>
</protein>
<dbReference type="InterPro" id="IPR006170">
    <property type="entry name" value="PBP/GOBP"/>
</dbReference>
<dbReference type="EnsemblMetazoa" id="GBRI036198-RA">
    <property type="protein sequence ID" value="GBRI036198-PA"/>
    <property type="gene ID" value="GBRI036198"/>
</dbReference>
<feature type="signal peptide" evidence="2">
    <location>
        <begin position="1"/>
        <end position="22"/>
    </location>
</feature>
<evidence type="ECO:0000313" key="3">
    <source>
        <dbReference type="EnsemblMetazoa" id="GBRI036198-PA"/>
    </source>
</evidence>
<dbReference type="Gene3D" id="1.10.238.20">
    <property type="entry name" value="Pheromone/general odorant binding protein domain"/>
    <property type="match status" value="3"/>
</dbReference>
<dbReference type="Pfam" id="PF01395">
    <property type="entry name" value="PBP_GOBP"/>
    <property type="match status" value="1"/>
</dbReference>
<dbReference type="GO" id="GO:0007608">
    <property type="term" value="P:sensory perception of smell"/>
    <property type="evidence" value="ECO:0007669"/>
    <property type="project" value="TreeGrafter"/>
</dbReference>
<dbReference type="SUPFAM" id="SSF47565">
    <property type="entry name" value="Insect pheromone/odorant-binding proteins"/>
    <property type="match status" value="3"/>
</dbReference>
<keyword evidence="1 2" id="KW-0732">Signal</keyword>
<reference evidence="4" key="1">
    <citation type="submission" date="2014-03" db="EMBL/GenBank/DDBJ databases">
        <authorList>
            <person name="Aksoy S."/>
            <person name="Warren W."/>
            <person name="Wilson R.K."/>
        </authorList>
    </citation>
    <scope>NUCLEOTIDE SEQUENCE [LARGE SCALE GENOMIC DNA]</scope>
    <source>
        <strain evidence="4">IAEA</strain>
    </source>
</reference>
<dbReference type="PANTHER" id="PTHR11857">
    <property type="entry name" value="ODORANT BINDING PROTEIN-RELATED"/>
    <property type="match status" value="1"/>
</dbReference>
<evidence type="ECO:0000313" key="4">
    <source>
        <dbReference type="Proteomes" id="UP000091820"/>
    </source>
</evidence>
<keyword evidence="4" id="KW-1185">Reference proteome</keyword>